<feature type="non-terminal residue" evidence="7">
    <location>
        <position position="141"/>
    </location>
</feature>
<feature type="transmembrane region" description="Helical" evidence="5">
    <location>
        <begin position="101"/>
        <end position="118"/>
    </location>
</feature>
<keyword evidence="3 5" id="KW-1133">Transmembrane helix</keyword>
<evidence type="ECO:0000256" key="3">
    <source>
        <dbReference type="ARBA" id="ARBA00022989"/>
    </source>
</evidence>
<accession>A0ABS2XG57</accession>
<feature type="non-terminal residue" evidence="7">
    <location>
        <position position="1"/>
    </location>
</feature>
<dbReference type="PANTHER" id="PTHR22950:SF188">
    <property type="entry name" value="PROTON-COUPLED AMINO ACID TRANSPORTER 1"/>
    <property type="match status" value="1"/>
</dbReference>
<feature type="domain" description="Amino acid transporter transmembrane" evidence="6">
    <location>
        <begin position="11"/>
        <end position="93"/>
    </location>
</feature>
<proteinExistence type="predicted"/>
<dbReference type="Proteomes" id="UP001166093">
    <property type="component" value="Unassembled WGS sequence"/>
</dbReference>
<protein>
    <submittedName>
        <fullName evidence="7">S36A1 protein</fullName>
    </submittedName>
</protein>
<dbReference type="EMBL" id="JAAWVQ010027355">
    <property type="protein sequence ID" value="MBN3273086.1"/>
    <property type="molecule type" value="Genomic_DNA"/>
</dbReference>
<feature type="transmembrane region" description="Helical" evidence="5">
    <location>
        <begin position="16"/>
        <end position="37"/>
    </location>
</feature>
<gene>
    <name evidence="7" type="primary">Slc36a1</name>
    <name evidence="7" type="ORF">GTO93_0000200</name>
</gene>
<evidence type="ECO:0000256" key="2">
    <source>
        <dbReference type="ARBA" id="ARBA00022692"/>
    </source>
</evidence>
<dbReference type="PANTHER" id="PTHR22950">
    <property type="entry name" value="AMINO ACID TRANSPORTER"/>
    <property type="match status" value="1"/>
</dbReference>
<dbReference type="Pfam" id="PF01490">
    <property type="entry name" value="Aa_trans"/>
    <property type="match status" value="1"/>
</dbReference>
<reference evidence="7" key="1">
    <citation type="journal article" date="2021" name="Cell">
        <title>Tracing the genetic footprints of vertebrate landing in non-teleost ray-finned fishes.</title>
        <authorList>
            <person name="Bi X."/>
            <person name="Wang K."/>
            <person name="Yang L."/>
            <person name="Pan H."/>
            <person name="Jiang H."/>
            <person name="Wei Q."/>
            <person name="Fang M."/>
            <person name="Yu H."/>
            <person name="Zhu C."/>
            <person name="Cai Y."/>
            <person name="He Y."/>
            <person name="Gan X."/>
            <person name="Zeng H."/>
            <person name="Yu D."/>
            <person name="Zhu Y."/>
            <person name="Jiang H."/>
            <person name="Qiu Q."/>
            <person name="Yang H."/>
            <person name="Zhang Y.E."/>
            <person name="Wang W."/>
            <person name="Zhu M."/>
            <person name="He S."/>
            <person name="Zhang G."/>
        </authorList>
    </citation>
    <scope>NUCLEOTIDE SEQUENCE</scope>
    <source>
        <strain evidence="7">Pddl_001</strain>
    </source>
</reference>
<name>A0ABS2XG57_POLSP</name>
<organism evidence="7 8">
    <name type="scientific">Polyodon spathula</name>
    <name type="common">North American paddlefish</name>
    <name type="synonym">Squalus spathula</name>
    <dbReference type="NCBI Taxonomy" id="7913"/>
    <lineage>
        <taxon>Eukaryota</taxon>
        <taxon>Metazoa</taxon>
        <taxon>Chordata</taxon>
        <taxon>Craniata</taxon>
        <taxon>Vertebrata</taxon>
        <taxon>Euteleostomi</taxon>
        <taxon>Actinopterygii</taxon>
        <taxon>Chondrostei</taxon>
        <taxon>Acipenseriformes</taxon>
        <taxon>Polyodontidae</taxon>
        <taxon>Polyodon</taxon>
    </lineage>
</organism>
<keyword evidence="2 5" id="KW-0812">Transmembrane</keyword>
<evidence type="ECO:0000313" key="8">
    <source>
        <dbReference type="Proteomes" id="UP001166093"/>
    </source>
</evidence>
<feature type="transmembrane region" description="Helical" evidence="5">
    <location>
        <begin position="49"/>
        <end position="70"/>
    </location>
</feature>
<comment type="subcellular location">
    <subcellularLocation>
        <location evidence="1">Membrane</location>
        <topology evidence="1">Multi-pass membrane protein</topology>
    </subcellularLocation>
</comment>
<evidence type="ECO:0000256" key="1">
    <source>
        <dbReference type="ARBA" id="ARBA00004141"/>
    </source>
</evidence>
<keyword evidence="4 5" id="KW-0472">Membrane</keyword>
<keyword evidence="8" id="KW-1185">Reference proteome</keyword>
<evidence type="ECO:0000313" key="7">
    <source>
        <dbReference type="EMBL" id="MBN3273086.1"/>
    </source>
</evidence>
<evidence type="ECO:0000256" key="4">
    <source>
        <dbReference type="ARBA" id="ARBA00023136"/>
    </source>
</evidence>
<evidence type="ECO:0000259" key="6">
    <source>
        <dbReference type="Pfam" id="PF01490"/>
    </source>
</evidence>
<sequence>IPFPVALPYLGELKNYPLFFGTAIFAFEGIGVVLPLENKMKMPRSFHKVLYLGMAIVTCLYISLGTLGYLCFGDGIGASITLNLPNCWSVLSLSFSYTKDHFLAILHIEMLLFIYCLIHKTQHDGVVVKYLYKVLAPLWPQ</sequence>
<comment type="caution">
    <text evidence="7">The sequence shown here is derived from an EMBL/GenBank/DDBJ whole genome shotgun (WGS) entry which is preliminary data.</text>
</comment>
<evidence type="ECO:0000256" key="5">
    <source>
        <dbReference type="SAM" id="Phobius"/>
    </source>
</evidence>
<dbReference type="InterPro" id="IPR013057">
    <property type="entry name" value="AA_transpt_TM"/>
</dbReference>